<protein>
    <submittedName>
        <fullName evidence="1">Putative glutamine amidotransferase</fullName>
    </submittedName>
</protein>
<keyword evidence="2" id="KW-1185">Reference proteome</keyword>
<dbReference type="PROSITE" id="PS51273">
    <property type="entry name" value="GATASE_TYPE_1"/>
    <property type="match status" value="1"/>
</dbReference>
<keyword evidence="1" id="KW-0808">Transferase</keyword>
<sequence length="261" mass="28884">MARPRIGVTGPDRGGVAAWIMTWWAIWRAGGKAIHITPGRPRSCRELDGLVIGGGADVDPSLYGQDPLSLIREIDATEIGWRQRILGFVLYPLLWLLRRVLYTKRHGGDADRDRLERTLILEALDQGLPMLGICRGMQLLNVVCGGTLHQNLEGFYQEHPQVRSVLPRKVVTLTEGSRIAELTGAEPLSVNALHNQAVADLGQDLVVAAREASGVIQAIESRSASLILGVQWHPEYLPQKSRQRRLFQGLVESSRDLSVRV</sequence>
<reference evidence="2" key="1">
    <citation type="submission" date="2016-10" db="EMBL/GenBank/DDBJ databases">
        <authorList>
            <person name="Varghese N."/>
            <person name="Submissions S."/>
        </authorList>
    </citation>
    <scope>NUCLEOTIDE SEQUENCE [LARGE SCALE GENOMIC DNA]</scope>
    <source>
        <strain evidence="2">DSM 241</strain>
    </source>
</reference>
<accession>A0A1H7J585</accession>
<dbReference type="AlphaFoldDB" id="A0A1H7J585"/>
<dbReference type="STRING" id="1396821.SAMN05444515_10490"/>
<evidence type="ECO:0000313" key="1">
    <source>
        <dbReference type="EMBL" id="SEK69766.1"/>
    </source>
</evidence>
<dbReference type="InterPro" id="IPR044668">
    <property type="entry name" value="PuuD-like"/>
</dbReference>
<dbReference type="InterPro" id="IPR029062">
    <property type="entry name" value="Class_I_gatase-like"/>
</dbReference>
<evidence type="ECO:0000313" key="2">
    <source>
        <dbReference type="Proteomes" id="UP000199256"/>
    </source>
</evidence>
<name>A0A1H7J585_9GAMM</name>
<proteinExistence type="predicted"/>
<dbReference type="PANTHER" id="PTHR43235">
    <property type="entry name" value="GLUTAMINE AMIDOTRANSFERASE PB2B2.05-RELATED"/>
    <property type="match status" value="1"/>
</dbReference>
<dbReference type="Proteomes" id="UP000199256">
    <property type="component" value="Unassembled WGS sequence"/>
</dbReference>
<dbReference type="CDD" id="cd01745">
    <property type="entry name" value="GATase1_2"/>
    <property type="match status" value="1"/>
</dbReference>
<keyword evidence="1" id="KW-0315">Glutamine amidotransferase</keyword>
<dbReference type="OrthoDB" id="9813383at2"/>
<organism evidence="1 2">
    <name type="scientific">Ectothiorhodospira marina</name>
    <dbReference type="NCBI Taxonomy" id="1396821"/>
    <lineage>
        <taxon>Bacteria</taxon>
        <taxon>Pseudomonadati</taxon>
        <taxon>Pseudomonadota</taxon>
        <taxon>Gammaproteobacteria</taxon>
        <taxon>Chromatiales</taxon>
        <taxon>Ectothiorhodospiraceae</taxon>
        <taxon>Ectothiorhodospira</taxon>
    </lineage>
</organism>
<dbReference type="PANTHER" id="PTHR43235:SF1">
    <property type="entry name" value="GLUTAMINE AMIDOTRANSFERASE PB2B2.05-RELATED"/>
    <property type="match status" value="1"/>
</dbReference>
<dbReference type="EMBL" id="FOAA01000004">
    <property type="protein sequence ID" value="SEK69766.1"/>
    <property type="molecule type" value="Genomic_DNA"/>
</dbReference>
<dbReference type="RefSeq" id="WP_090251832.1">
    <property type="nucleotide sequence ID" value="NZ_FOAA01000004.1"/>
</dbReference>
<dbReference type="GO" id="GO:0016740">
    <property type="term" value="F:transferase activity"/>
    <property type="evidence" value="ECO:0007669"/>
    <property type="project" value="UniProtKB-KW"/>
</dbReference>
<dbReference type="SUPFAM" id="SSF52317">
    <property type="entry name" value="Class I glutamine amidotransferase-like"/>
    <property type="match status" value="1"/>
</dbReference>
<dbReference type="Pfam" id="PF07722">
    <property type="entry name" value="Peptidase_C26"/>
    <property type="match status" value="1"/>
</dbReference>
<gene>
    <name evidence="1" type="ORF">SAMN05444515_10490</name>
</gene>
<dbReference type="GO" id="GO:0016811">
    <property type="term" value="F:hydrolase activity, acting on carbon-nitrogen (but not peptide) bonds, in linear amides"/>
    <property type="evidence" value="ECO:0007669"/>
    <property type="project" value="InterPro"/>
</dbReference>
<dbReference type="GO" id="GO:0005829">
    <property type="term" value="C:cytosol"/>
    <property type="evidence" value="ECO:0007669"/>
    <property type="project" value="TreeGrafter"/>
</dbReference>
<dbReference type="InterPro" id="IPR011697">
    <property type="entry name" value="Peptidase_C26"/>
</dbReference>
<dbReference type="Gene3D" id="3.40.50.880">
    <property type="match status" value="1"/>
</dbReference>